<protein>
    <submittedName>
        <fullName evidence="5">Anti-sigma-L factor RslA</fullName>
    </submittedName>
</protein>
<evidence type="ECO:0000256" key="1">
    <source>
        <dbReference type="ARBA" id="ARBA00023015"/>
    </source>
</evidence>
<comment type="caution">
    <text evidence="5">The sequence shown here is derived from an EMBL/GenBank/DDBJ whole genome shotgun (WGS) entry which is preliminary data.</text>
</comment>
<feature type="transmembrane region" description="Helical" evidence="3">
    <location>
        <begin position="113"/>
        <end position="138"/>
    </location>
</feature>
<keyword evidence="2" id="KW-0804">Transcription</keyword>
<dbReference type="Gene3D" id="1.10.10.1320">
    <property type="entry name" value="Anti-sigma factor, zinc-finger domain"/>
    <property type="match status" value="1"/>
</dbReference>
<keyword evidence="3" id="KW-0812">Transmembrane</keyword>
<evidence type="ECO:0000313" key="5">
    <source>
        <dbReference type="EMBL" id="GAA1418991.1"/>
    </source>
</evidence>
<keyword evidence="3" id="KW-0472">Membrane</keyword>
<gene>
    <name evidence="5" type="primary">rslA</name>
    <name evidence="5" type="ORF">GCM10009640_05910</name>
</gene>
<dbReference type="InterPro" id="IPR041916">
    <property type="entry name" value="Anti_sigma_zinc_sf"/>
</dbReference>
<name>A0ABN1YNT9_9MICO</name>
<dbReference type="EMBL" id="BAAAKK010000001">
    <property type="protein sequence ID" value="GAA1418991.1"/>
    <property type="molecule type" value="Genomic_DNA"/>
</dbReference>
<evidence type="ECO:0000313" key="6">
    <source>
        <dbReference type="Proteomes" id="UP001501266"/>
    </source>
</evidence>
<keyword evidence="6" id="KW-1185">Reference proteome</keyword>
<accession>A0ABN1YNT9</accession>
<organism evidence="5 6">
    <name type="scientific">Agrococcus citreus</name>
    <dbReference type="NCBI Taxonomy" id="84643"/>
    <lineage>
        <taxon>Bacteria</taxon>
        <taxon>Bacillati</taxon>
        <taxon>Actinomycetota</taxon>
        <taxon>Actinomycetes</taxon>
        <taxon>Micrococcales</taxon>
        <taxon>Microbacteriaceae</taxon>
        <taxon>Agrococcus</taxon>
    </lineage>
</organism>
<evidence type="ECO:0000259" key="4">
    <source>
        <dbReference type="Pfam" id="PF13490"/>
    </source>
</evidence>
<sequence length="250" mass="25897">MSLEHADVAEWDAAYLLGALSPADRRAFEEHLESCERCVRAVAEVAPTLGLLARVDPERARSLEDAGSPQEDGSLDATGSLEQDAVVTALPVGAVGRSALLARAAREQRRRRAWWTGGLAAAAALLVAIAVGVGALLAPAAGRAVELVAVVDAPLTATAELGAAAWGTRIDLECSYRGAGGAGGSPGLPYTLVVEDREGVVSEVSSWRAVPGETARLSAATALAVDEIAAVEIRMEETDEVLMRAELHGE</sequence>
<feature type="domain" description="Putative zinc-finger" evidence="4">
    <location>
        <begin position="14"/>
        <end position="38"/>
    </location>
</feature>
<keyword evidence="1" id="KW-0805">Transcription regulation</keyword>
<dbReference type="InterPro" id="IPR027383">
    <property type="entry name" value="Znf_put"/>
</dbReference>
<evidence type="ECO:0000256" key="2">
    <source>
        <dbReference type="ARBA" id="ARBA00023163"/>
    </source>
</evidence>
<evidence type="ECO:0000256" key="3">
    <source>
        <dbReference type="SAM" id="Phobius"/>
    </source>
</evidence>
<proteinExistence type="predicted"/>
<keyword evidence="3" id="KW-1133">Transmembrane helix</keyword>
<dbReference type="Pfam" id="PF13490">
    <property type="entry name" value="zf-HC2"/>
    <property type="match status" value="1"/>
</dbReference>
<reference evidence="5 6" key="1">
    <citation type="journal article" date="2019" name="Int. J. Syst. Evol. Microbiol.">
        <title>The Global Catalogue of Microorganisms (GCM) 10K type strain sequencing project: providing services to taxonomists for standard genome sequencing and annotation.</title>
        <authorList>
            <consortium name="The Broad Institute Genomics Platform"/>
            <consortium name="The Broad Institute Genome Sequencing Center for Infectious Disease"/>
            <person name="Wu L."/>
            <person name="Ma J."/>
        </authorList>
    </citation>
    <scope>NUCLEOTIDE SEQUENCE [LARGE SCALE GENOMIC DNA]</scope>
    <source>
        <strain evidence="5 6">JCM 12398</strain>
    </source>
</reference>
<dbReference type="Proteomes" id="UP001501266">
    <property type="component" value="Unassembled WGS sequence"/>
</dbReference>
<dbReference type="RefSeq" id="WP_343917155.1">
    <property type="nucleotide sequence ID" value="NZ_BAAAKK010000001.1"/>
</dbReference>